<keyword evidence="3" id="KW-1185">Reference proteome</keyword>
<comment type="caution">
    <text evidence="2">The sequence shown here is derived from an EMBL/GenBank/DDBJ whole genome shotgun (WGS) entry which is preliminary data.</text>
</comment>
<dbReference type="GO" id="GO:0043683">
    <property type="term" value="P:type IV pilus assembly"/>
    <property type="evidence" value="ECO:0007669"/>
    <property type="project" value="InterPro"/>
</dbReference>
<dbReference type="PANTHER" id="PTHR30093">
    <property type="entry name" value="GENERAL SECRETION PATHWAY PROTEIN G"/>
    <property type="match status" value="1"/>
</dbReference>
<reference evidence="2 3" key="1">
    <citation type="submission" date="2018-02" db="EMBL/GenBank/DDBJ databases">
        <title>Subsurface microbial communities from deep shales in Ohio and West Virginia, USA.</title>
        <authorList>
            <person name="Wrighton K."/>
        </authorList>
    </citation>
    <scope>NUCLEOTIDE SEQUENCE [LARGE SCALE GENOMIC DNA]</scope>
    <source>
        <strain evidence="2 3">OWC-G53F</strain>
    </source>
</reference>
<protein>
    <submittedName>
        <fullName evidence="2">Type IV pilus assembly protein PilE</fullName>
    </submittedName>
</protein>
<dbReference type="AlphaFoldDB" id="A0A2S6GHA4"/>
<dbReference type="PANTHER" id="PTHR30093:SF47">
    <property type="entry name" value="TYPE IV PILUS NON-CORE MINOR PILIN PILE"/>
    <property type="match status" value="1"/>
</dbReference>
<dbReference type="OrthoDB" id="5296638at2"/>
<evidence type="ECO:0000256" key="1">
    <source>
        <dbReference type="SAM" id="Phobius"/>
    </source>
</evidence>
<dbReference type="Pfam" id="PF16732">
    <property type="entry name" value="ComP_DUS"/>
    <property type="match status" value="1"/>
</dbReference>
<dbReference type="Proteomes" id="UP000238071">
    <property type="component" value="Unassembled WGS sequence"/>
</dbReference>
<dbReference type="RefSeq" id="WP_104425334.1">
    <property type="nucleotide sequence ID" value="NZ_PTIY01000025.1"/>
</dbReference>
<dbReference type="SUPFAM" id="SSF54523">
    <property type="entry name" value="Pili subunits"/>
    <property type="match status" value="1"/>
</dbReference>
<feature type="transmembrane region" description="Helical" evidence="1">
    <location>
        <begin position="7"/>
        <end position="28"/>
    </location>
</feature>
<keyword evidence="1" id="KW-0812">Transmembrane</keyword>
<sequence length="146" mass="15070">MKQTQQGFTLIELMVTVAIIGILAGIAYPSYQDSVMKSRRADAKGILLGLANAMERRFTETNSYVGAAGTTATPADTGTPRIYTIPAETARYYTVTISAATASSYSLSAAPAGVQSSDKCGTLTLTDTGVKGVTGAATGITAADCW</sequence>
<dbReference type="Gene3D" id="3.30.700.10">
    <property type="entry name" value="Glycoprotein, Type 4 Pilin"/>
    <property type="match status" value="1"/>
</dbReference>
<dbReference type="InterPro" id="IPR045584">
    <property type="entry name" value="Pilin-like"/>
</dbReference>
<dbReference type="InterPro" id="IPR031982">
    <property type="entry name" value="PilE-like"/>
</dbReference>
<keyword evidence="1" id="KW-0472">Membrane</keyword>
<proteinExistence type="predicted"/>
<dbReference type="Pfam" id="PF07963">
    <property type="entry name" value="N_methyl"/>
    <property type="match status" value="1"/>
</dbReference>
<organism evidence="2 3">
    <name type="scientific">Methylobacter tundripaludum</name>
    <dbReference type="NCBI Taxonomy" id="173365"/>
    <lineage>
        <taxon>Bacteria</taxon>
        <taxon>Pseudomonadati</taxon>
        <taxon>Pseudomonadota</taxon>
        <taxon>Gammaproteobacteria</taxon>
        <taxon>Methylococcales</taxon>
        <taxon>Methylococcaceae</taxon>
        <taxon>Methylobacter</taxon>
    </lineage>
</organism>
<evidence type="ECO:0000313" key="2">
    <source>
        <dbReference type="EMBL" id="PPK64585.1"/>
    </source>
</evidence>
<dbReference type="EMBL" id="PTIY01000025">
    <property type="protein sequence ID" value="PPK64585.1"/>
    <property type="molecule type" value="Genomic_DNA"/>
</dbReference>
<gene>
    <name evidence="2" type="ORF">B0F88_1254</name>
</gene>
<dbReference type="NCBIfam" id="TIGR02532">
    <property type="entry name" value="IV_pilin_GFxxxE"/>
    <property type="match status" value="1"/>
</dbReference>
<evidence type="ECO:0000313" key="3">
    <source>
        <dbReference type="Proteomes" id="UP000238071"/>
    </source>
</evidence>
<dbReference type="PROSITE" id="PS00409">
    <property type="entry name" value="PROKAR_NTER_METHYL"/>
    <property type="match status" value="1"/>
</dbReference>
<keyword evidence="1" id="KW-1133">Transmembrane helix</keyword>
<accession>A0A2S6GHA4</accession>
<dbReference type="InterPro" id="IPR012902">
    <property type="entry name" value="N_methyl_site"/>
</dbReference>
<name>A0A2S6GHA4_9GAMM</name>